<gene>
    <name evidence="2" type="ORF">NPIL_58731</name>
</gene>
<evidence type="ECO:0000256" key="1">
    <source>
        <dbReference type="SAM" id="Coils"/>
    </source>
</evidence>
<evidence type="ECO:0000313" key="3">
    <source>
        <dbReference type="Proteomes" id="UP000887013"/>
    </source>
</evidence>
<comment type="caution">
    <text evidence="2">The sequence shown here is derived from an EMBL/GenBank/DDBJ whole genome shotgun (WGS) entry which is preliminary data.</text>
</comment>
<feature type="coiled-coil region" evidence="1">
    <location>
        <begin position="1252"/>
        <end position="1283"/>
    </location>
</feature>
<sequence length="1439" mass="167259">MDFTLDTEVPLPDDLAVIHSFSSPELSDTEKPSEILNLENLLNVVNETVDTSEKDTFAVTNEELNLPSSITPYIASLKENFFVELHNFESINSLSSDETENDVTLPRNYLFKNNEENFQSESININTINKVSTSDFQALRIDENSKFQFESAPSMKMSYYKKKSISEENICSASDKMFINMSNESELKERKLIRFKDTCKLDMQNALVEKSLKGNEMEKNEVMNLIQITESEDREMHQDLNIHRKESAIISITNCPILSSFSKSSTFNEKNKGEIVESNDKLIMNTNDFLANNERKPALQLDEIEDGLETNEEERQGIKNYTASADSMLSNSQDQIMNLITGSPSSTYQVQSENLNKCENYLKNVNIMKESNPSLMIKPCKVVLKKLESHVLKRSFIHQRSLLNESKYCSLSKNVNSNSDYKCIPGIKLNRIKKRNMKKDKHKSNEKIIKKRKKALKLQKHSSERDTSLYSQQKESINLKSLSIIKPCRIMLKRLDYHIFKRYLQDSNSSYQALLSETNTFSSSHKNTKQSSVGHKTFCQKKLRNLKTKPQKKLCIKLKKRCKENEVLARFEEKSKIKSFKRKKKITRSKKELLLERNEEVNCKKREELFAFGNDEEVSNQFENPVRRTEFVEKLNLESNDKQNSSKTKEKVDDRDVLYEEIKESPNFSDYNKVLQSNEFEEYNNEAKVMREQESNSGESYPKIITEGNKIDKINMVEGNNPQCKVDYDDCGENSDSNEWYEIVSDVDENEDSEEQNDIYAEDNQVEEIDIGKESDEIQTSNVSYSVTYELNDKKTNQRGETASLPMMNNYSSEELEESLKNTISVERTKIQMYNVDLNESARAYENDSNRSSENEIERQILTSYKLSTENFKESEIGVLLNDITENIVKKLSIEGNERKEIEENNTENIDLSVIWLPDRSGKCKYAFESKSDCLRNSNQTLELNSTLKIKPCSIVLKKIESQNLKNMQNLINLHGSLYQKSPLSNSQHSSINEDIISSIDSDEDIPISKLSENLRAEFKKNKLRKCSSIRKKKWVLSNTKSAILQKSKFTTGPEENILCVKMNDEWKHDFNSNEDCINQSFEDEHIREILDNRLKGLEKDEKLKYLSDGIENKDDFSSSVSVNCSESAKNNQSKFVLNNLGSLLSTKQCSVLLDRLDSEIVKIYTMNQNFLLYQKSQSSRSSYSSVGKFRNSKVLSKNFSSAKFDKKHIRKNYLDKRKLIKKQNSLSDRKIQSTKFEKVTRKFNLRKRRNHEHIEKENSKLIDRYKKVLREQRKRRQRKREKVKMHQTVNGLEKSWKTHDRRTNNIDITNFMVNGSRKSTDRNYVKKLKSLFSLKRCRVVVQRCDSPSFRKNLNETFNESHQRLQIDINMFDSIDSEDSITFDSNFNDVSNSNFTYASCSKHCEISDSECTDLCDALNVKELTDPVDNYFRKTSYRIR</sequence>
<proteinExistence type="predicted"/>
<name>A0A8X6PMP1_NEPPI</name>
<dbReference type="Proteomes" id="UP000887013">
    <property type="component" value="Unassembled WGS sequence"/>
</dbReference>
<evidence type="ECO:0000313" key="2">
    <source>
        <dbReference type="EMBL" id="GFT75229.1"/>
    </source>
</evidence>
<accession>A0A8X6PMP1</accession>
<organism evidence="2 3">
    <name type="scientific">Nephila pilipes</name>
    <name type="common">Giant wood spider</name>
    <name type="synonym">Nephila maculata</name>
    <dbReference type="NCBI Taxonomy" id="299642"/>
    <lineage>
        <taxon>Eukaryota</taxon>
        <taxon>Metazoa</taxon>
        <taxon>Ecdysozoa</taxon>
        <taxon>Arthropoda</taxon>
        <taxon>Chelicerata</taxon>
        <taxon>Arachnida</taxon>
        <taxon>Araneae</taxon>
        <taxon>Araneomorphae</taxon>
        <taxon>Entelegynae</taxon>
        <taxon>Araneoidea</taxon>
        <taxon>Nephilidae</taxon>
        <taxon>Nephila</taxon>
    </lineage>
</organism>
<keyword evidence="1" id="KW-0175">Coiled coil</keyword>
<dbReference type="OrthoDB" id="6431807at2759"/>
<keyword evidence="3" id="KW-1185">Reference proteome</keyword>
<dbReference type="EMBL" id="BMAW01021878">
    <property type="protein sequence ID" value="GFT75229.1"/>
    <property type="molecule type" value="Genomic_DNA"/>
</dbReference>
<protein>
    <submittedName>
        <fullName evidence="2">Uncharacterized protein</fullName>
    </submittedName>
</protein>
<reference evidence="2" key="1">
    <citation type="submission" date="2020-08" db="EMBL/GenBank/DDBJ databases">
        <title>Multicomponent nature underlies the extraordinary mechanical properties of spider dragline silk.</title>
        <authorList>
            <person name="Kono N."/>
            <person name="Nakamura H."/>
            <person name="Mori M."/>
            <person name="Yoshida Y."/>
            <person name="Ohtoshi R."/>
            <person name="Malay A.D."/>
            <person name="Moran D.A.P."/>
            <person name="Tomita M."/>
            <person name="Numata K."/>
            <person name="Arakawa K."/>
        </authorList>
    </citation>
    <scope>NUCLEOTIDE SEQUENCE</scope>
</reference>